<feature type="transmembrane region" description="Helical" evidence="6">
    <location>
        <begin position="50"/>
        <end position="77"/>
    </location>
</feature>
<feature type="transmembrane region" description="Helical" evidence="6">
    <location>
        <begin position="140"/>
        <end position="162"/>
    </location>
</feature>
<evidence type="ECO:0000313" key="9">
    <source>
        <dbReference type="Proteomes" id="UP000321523"/>
    </source>
</evidence>
<evidence type="ECO:0000256" key="2">
    <source>
        <dbReference type="ARBA" id="ARBA00022475"/>
    </source>
</evidence>
<dbReference type="EMBL" id="BJYZ01000031">
    <property type="protein sequence ID" value="GEO41750.1"/>
    <property type="molecule type" value="Genomic_DNA"/>
</dbReference>
<gene>
    <name evidence="8" type="ORF">SAE02_58980</name>
</gene>
<evidence type="ECO:0000256" key="1">
    <source>
        <dbReference type="ARBA" id="ARBA00004651"/>
    </source>
</evidence>
<evidence type="ECO:0000313" key="8">
    <source>
        <dbReference type="EMBL" id="GEO41750.1"/>
    </source>
</evidence>
<dbReference type="GO" id="GO:0005886">
    <property type="term" value="C:plasma membrane"/>
    <property type="evidence" value="ECO:0007669"/>
    <property type="project" value="UniProtKB-SubCell"/>
</dbReference>
<organism evidence="8 9">
    <name type="scientific">Skermanella aerolata</name>
    <dbReference type="NCBI Taxonomy" id="393310"/>
    <lineage>
        <taxon>Bacteria</taxon>
        <taxon>Pseudomonadati</taxon>
        <taxon>Pseudomonadota</taxon>
        <taxon>Alphaproteobacteria</taxon>
        <taxon>Rhodospirillales</taxon>
        <taxon>Azospirillaceae</taxon>
        <taxon>Skermanella</taxon>
    </lineage>
</organism>
<sequence>MFDWVTSLVEQGGYLGIAFLMLLENVFPPIPSELIMPLAGFTAARGELNLFMVVLAGTVGSVAGAVLWYYVGCWLGYERLKRLAARHGRWLTLGPAEIDEAAGWFRQHCGKSVLIGRLIPAVRTLISVPAGITGMGLGRFLAYSTLGSAIWTGFLAGCGYLLEGQYEKVSGWVNPVSNVIFGVIVVWYLYRVITFQPQKAR</sequence>
<evidence type="ECO:0000256" key="5">
    <source>
        <dbReference type="ARBA" id="ARBA00023136"/>
    </source>
</evidence>
<feature type="transmembrane region" description="Helical" evidence="6">
    <location>
        <begin position="174"/>
        <end position="193"/>
    </location>
</feature>
<keyword evidence="2" id="KW-1003">Cell membrane</keyword>
<dbReference type="InterPro" id="IPR051311">
    <property type="entry name" value="DedA_domain"/>
</dbReference>
<keyword evidence="4 6" id="KW-1133">Transmembrane helix</keyword>
<keyword evidence="3 6" id="KW-0812">Transmembrane</keyword>
<dbReference type="InterPro" id="IPR032816">
    <property type="entry name" value="VTT_dom"/>
</dbReference>
<evidence type="ECO:0000256" key="4">
    <source>
        <dbReference type="ARBA" id="ARBA00022989"/>
    </source>
</evidence>
<dbReference type="OrthoDB" id="9813426at2"/>
<dbReference type="PANTHER" id="PTHR42709">
    <property type="entry name" value="ALKALINE PHOSPHATASE LIKE PROTEIN"/>
    <property type="match status" value="1"/>
</dbReference>
<evidence type="ECO:0000256" key="6">
    <source>
        <dbReference type="SAM" id="Phobius"/>
    </source>
</evidence>
<feature type="domain" description="VTT" evidence="7">
    <location>
        <begin position="30"/>
        <end position="160"/>
    </location>
</feature>
<feature type="transmembrane region" description="Helical" evidence="6">
    <location>
        <begin position="12"/>
        <end position="30"/>
    </location>
</feature>
<accession>A0A512DZW8</accession>
<keyword evidence="5 6" id="KW-0472">Membrane</keyword>
<dbReference type="RefSeq" id="WP_044435173.1">
    <property type="nucleotide sequence ID" value="NZ_BJYZ01000031.1"/>
</dbReference>
<evidence type="ECO:0000259" key="7">
    <source>
        <dbReference type="Pfam" id="PF09335"/>
    </source>
</evidence>
<dbReference type="PANTHER" id="PTHR42709:SF6">
    <property type="entry name" value="UNDECAPRENYL PHOSPHATE TRANSPORTER A"/>
    <property type="match status" value="1"/>
</dbReference>
<name>A0A512DZW8_9PROT</name>
<dbReference type="AlphaFoldDB" id="A0A512DZW8"/>
<evidence type="ECO:0000256" key="3">
    <source>
        <dbReference type="ARBA" id="ARBA00022692"/>
    </source>
</evidence>
<comment type="caution">
    <text evidence="8">The sequence shown here is derived from an EMBL/GenBank/DDBJ whole genome shotgun (WGS) entry which is preliminary data.</text>
</comment>
<protein>
    <submittedName>
        <fullName evidence="8">Alkaline phosphatase</fullName>
    </submittedName>
</protein>
<proteinExistence type="predicted"/>
<dbReference type="Proteomes" id="UP000321523">
    <property type="component" value="Unassembled WGS sequence"/>
</dbReference>
<comment type="subcellular location">
    <subcellularLocation>
        <location evidence="1">Cell membrane</location>
        <topology evidence="1">Multi-pass membrane protein</topology>
    </subcellularLocation>
</comment>
<reference evidence="8 9" key="1">
    <citation type="submission" date="2019-07" db="EMBL/GenBank/DDBJ databases">
        <title>Whole genome shotgun sequence of Skermanella aerolata NBRC 106429.</title>
        <authorList>
            <person name="Hosoyama A."/>
            <person name="Uohara A."/>
            <person name="Ohji S."/>
            <person name="Ichikawa N."/>
        </authorList>
    </citation>
    <scope>NUCLEOTIDE SEQUENCE [LARGE SCALE GENOMIC DNA]</scope>
    <source>
        <strain evidence="8 9">NBRC 106429</strain>
    </source>
</reference>
<keyword evidence="9" id="KW-1185">Reference proteome</keyword>
<dbReference type="Pfam" id="PF09335">
    <property type="entry name" value="VTT_dom"/>
    <property type="match status" value="1"/>
</dbReference>